<dbReference type="SUPFAM" id="SSF48452">
    <property type="entry name" value="TPR-like"/>
    <property type="match status" value="2"/>
</dbReference>
<evidence type="ECO:0000256" key="7">
    <source>
        <dbReference type="ARBA" id="ARBA00023136"/>
    </source>
</evidence>
<dbReference type="InterPro" id="IPR010817">
    <property type="entry name" value="HemY_N"/>
</dbReference>
<dbReference type="GO" id="GO:0008270">
    <property type="term" value="F:zinc ion binding"/>
    <property type="evidence" value="ECO:0007669"/>
    <property type="project" value="UniProtKB-KW"/>
</dbReference>
<evidence type="ECO:0000256" key="4">
    <source>
        <dbReference type="ARBA" id="ARBA00022771"/>
    </source>
</evidence>
<dbReference type="InterPro" id="IPR011990">
    <property type="entry name" value="TPR-like_helical_dom_sf"/>
</dbReference>
<accession>A0A560F5T8</accession>
<evidence type="ECO:0000313" key="11">
    <source>
        <dbReference type="EMBL" id="TWB16978.1"/>
    </source>
</evidence>
<keyword evidence="3" id="KW-0479">Metal-binding</keyword>
<gene>
    <name evidence="11" type="ORF">FBZ89_112136</name>
</gene>
<comment type="caution">
    <text evidence="11">The sequence shown here is derived from an EMBL/GenBank/DDBJ whole genome shotgun (WGS) entry which is preliminary data.</text>
</comment>
<evidence type="ECO:0000256" key="9">
    <source>
        <dbReference type="SAM" id="Phobius"/>
    </source>
</evidence>
<evidence type="ECO:0000256" key="6">
    <source>
        <dbReference type="ARBA" id="ARBA00022989"/>
    </source>
</evidence>
<evidence type="ECO:0000256" key="5">
    <source>
        <dbReference type="ARBA" id="ARBA00022833"/>
    </source>
</evidence>
<protein>
    <submittedName>
        <fullName evidence="11">HemY protein</fullName>
    </submittedName>
</protein>
<feature type="compositionally biased region" description="Gly residues" evidence="8">
    <location>
        <begin position="461"/>
        <end position="476"/>
    </location>
</feature>
<dbReference type="Gene3D" id="1.25.40.10">
    <property type="entry name" value="Tetratricopeptide repeat domain"/>
    <property type="match status" value="1"/>
</dbReference>
<dbReference type="OrthoDB" id="9798343at2"/>
<dbReference type="PROSITE" id="PS01358">
    <property type="entry name" value="ZF_RANBP2_1"/>
    <property type="match status" value="1"/>
</dbReference>
<evidence type="ECO:0000259" key="10">
    <source>
        <dbReference type="PROSITE" id="PS01358"/>
    </source>
</evidence>
<keyword evidence="2 9" id="KW-0812">Transmembrane</keyword>
<dbReference type="Proteomes" id="UP000319859">
    <property type="component" value="Unassembled WGS sequence"/>
</dbReference>
<evidence type="ECO:0000256" key="1">
    <source>
        <dbReference type="ARBA" id="ARBA00004370"/>
    </source>
</evidence>
<organism evidence="11 12">
    <name type="scientific">Nitrospirillum amazonense</name>
    <dbReference type="NCBI Taxonomy" id="28077"/>
    <lineage>
        <taxon>Bacteria</taxon>
        <taxon>Pseudomonadati</taxon>
        <taxon>Pseudomonadota</taxon>
        <taxon>Alphaproteobacteria</taxon>
        <taxon>Rhodospirillales</taxon>
        <taxon>Azospirillaceae</taxon>
        <taxon>Nitrospirillum</taxon>
    </lineage>
</organism>
<dbReference type="EMBL" id="VITN01000012">
    <property type="protein sequence ID" value="TWB16978.1"/>
    <property type="molecule type" value="Genomic_DNA"/>
</dbReference>
<evidence type="ECO:0000256" key="2">
    <source>
        <dbReference type="ARBA" id="ARBA00022692"/>
    </source>
</evidence>
<reference evidence="11 12" key="1">
    <citation type="submission" date="2019-06" db="EMBL/GenBank/DDBJ databases">
        <title>Genomic Encyclopedia of Type Strains, Phase IV (KMG-V): Genome sequencing to study the core and pangenomes of soil and plant-associated prokaryotes.</title>
        <authorList>
            <person name="Whitman W."/>
        </authorList>
    </citation>
    <scope>NUCLEOTIDE SEQUENCE [LARGE SCALE GENOMIC DNA]</scope>
    <source>
        <strain evidence="11 12">BR 11880</strain>
    </source>
</reference>
<evidence type="ECO:0000256" key="8">
    <source>
        <dbReference type="SAM" id="MobiDB-lite"/>
    </source>
</evidence>
<feature type="transmembrane region" description="Helical" evidence="9">
    <location>
        <begin position="42"/>
        <end position="66"/>
    </location>
</feature>
<keyword evidence="5" id="KW-0862">Zinc</keyword>
<dbReference type="Pfam" id="PF07219">
    <property type="entry name" value="HemY_N"/>
    <property type="match status" value="1"/>
</dbReference>
<feature type="region of interest" description="Disordered" evidence="8">
    <location>
        <begin position="449"/>
        <end position="497"/>
    </location>
</feature>
<comment type="subcellular location">
    <subcellularLocation>
        <location evidence="1">Membrane</location>
    </subcellularLocation>
</comment>
<feature type="domain" description="RanBP2-type" evidence="10">
    <location>
        <begin position="407"/>
        <end position="426"/>
    </location>
</feature>
<dbReference type="AlphaFoldDB" id="A0A560F5T8"/>
<sequence>MRRTLWFLLRLGLVIALAVWVAQRPGTLRLDWQGYIIQTQVGVVAVALLLLAVVAYILVRLFVLVWRSPGRFGAGRRTSRRTRGYQALGRGFLAVASGDGANASRLAAKADGLLNEPSLTLLLSAQAAQLAGDEAAAAGHFTAMRERGVALKQPDMAFVGLRGLALQALAAGQTQRALGLVQEAAALKPKARWPLLTQFDLQARAGDWTAAAATLDALTAAKALPAEALRRHRAALLVERSRAAEADGNQDQALALARKAHDLEPASVPAAVQAARLLAATGSARAATRALEQSWQLAPHPELAAAWGVAGEKAGAAADPLARVKRLEALVALDASVPEAHVALADAATEARLWGLARGHLTRALALRPTARVYRRLAALATAEHGQGAEERGHLAQAARAAPDPAWVCQACGGVNPAWGALCGHCGGFDTLSWRAPGAAARSAAAETLGFLPPPEPPAGSGKGSGKGGGAEGGGLRRLSNRLPTFTLASLRPGRRT</sequence>
<keyword evidence="6 9" id="KW-1133">Transmembrane helix</keyword>
<evidence type="ECO:0000256" key="3">
    <source>
        <dbReference type="ARBA" id="ARBA00022723"/>
    </source>
</evidence>
<dbReference type="InterPro" id="IPR001876">
    <property type="entry name" value="Znf_RanBP2"/>
</dbReference>
<name>A0A560F5T8_9PROT</name>
<dbReference type="GO" id="GO:0016020">
    <property type="term" value="C:membrane"/>
    <property type="evidence" value="ECO:0007669"/>
    <property type="project" value="UniProtKB-SubCell"/>
</dbReference>
<dbReference type="RefSeq" id="WP_145751422.1">
    <property type="nucleotide sequence ID" value="NZ_VITN01000012.1"/>
</dbReference>
<proteinExistence type="predicted"/>
<keyword evidence="4" id="KW-0863">Zinc-finger</keyword>
<keyword evidence="7 9" id="KW-0472">Membrane</keyword>
<evidence type="ECO:0000313" key="12">
    <source>
        <dbReference type="Proteomes" id="UP000319859"/>
    </source>
</evidence>